<dbReference type="AlphaFoldDB" id="A0A1G2KLN7"/>
<dbReference type="STRING" id="1802270.A3C07_03250"/>
<dbReference type="Proteomes" id="UP000179023">
    <property type="component" value="Unassembled WGS sequence"/>
</dbReference>
<gene>
    <name evidence="1" type="ORF">A3C07_03250</name>
</gene>
<sequence>MEQNLENTWDKKTPEWKIVEKVEAIPAHEVFNPAYYEGADYWNQQESIAEAEEPITLENAIGDMEIKYTPFDAKKALKSIRYFSPEERKLAPAEKRKIRQERLTAIKHNLEFQKQGTARLIRELRDMVQKNLEVSHEELFSRVKEFAPAYGFTENQLGCFNYAIALYRDRHESVGKYRALYLDDSDLFEACFGKKPKGTVSVVQGPMTLHFRCFHPYDFAAAYYFGKEGWSGEITENELNRTNLVGGNAKQGVKIDELLLAVTIENASKHITGFEIVPEEREAEIRDQEIELYVSEAMGDITIAADEKTVWQLKVVERDSLKMASRFQLVRPDAPESPIFDVRVIDAPEEIRKKLFIHKLFEDVQHPEAKKNLGNKGELLRIGEEHYGHLLLHPYGFLTLTPLGKGIKMRYQQEAAIPVVDEKASEATRIHEEQHQFNTLFVPLEMRQGYLELLQEVAKTAQKSPRDAVEKLIHGLVRFERRSVIGLDMDNSARDEILAYYKDGTSAKDIYSTLTQAPNYDYVKKRHDKISRIPQDIAKEARKKLSIVFYEVDAAPLAVDPNEVVPYLDRVFRDEYRQDLKRWVDSIPLLEQKGYNREEIISFLYQEPAWRWPAFSRRIKPKSANV</sequence>
<evidence type="ECO:0000313" key="1">
    <source>
        <dbReference type="EMBL" id="OGZ99360.1"/>
    </source>
</evidence>
<protein>
    <submittedName>
        <fullName evidence="1">Uncharacterized protein</fullName>
    </submittedName>
</protein>
<comment type="caution">
    <text evidence="1">The sequence shown here is derived from an EMBL/GenBank/DDBJ whole genome shotgun (WGS) entry which is preliminary data.</text>
</comment>
<dbReference type="EMBL" id="MHQI01000041">
    <property type="protein sequence ID" value="OGZ99360.1"/>
    <property type="molecule type" value="Genomic_DNA"/>
</dbReference>
<organism evidence="1 2">
    <name type="scientific">Candidatus Sungbacteria bacterium RIFCSPHIGHO2_02_FULL_47_11</name>
    <dbReference type="NCBI Taxonomy" id="1802270"/>
    <lineage>
        <taxon>Bacteria</taxon>
        <taxon>Candidatus Sungiibacteriota</taxon>
    </lineage>
</organism>
<proteinExistence type="predicted"/>
<evidence type="ECO:0000313" key="2">
    <source>
        <dbReference type="Proteomes" id="UP000179023"/>
    </source>
</evidence>
<reference evidence="1 2" key="1">
    <citation type="journal article" date="2016" name="Nat. Commun.">
        <title>Thousands of microbial genomes shed light on interconnected biogeochemical processes in an aquifer system.</title>
        <authorList>
            <person name="Anantharaman K."/>
            <person name="Brown C.T."/>
            <person name="Hug L.A."/>
            <person name="Sharon I."/>
            <person name="Castelle C.J."/>
            <person name="Probst A.J."/>
            <person name="Thomas B.C."/>
            <person name="Singh A."/>
            <person name="Wilkins M.J."/>
            <person name="Karaoz U."/>
            <person name="Brodie E.L."/>
            <person name="Williams K.H."/>
            <person name="Hubbard S.S."/>
            <person name="Banfield J.F."/>
        </authorList>
    </citation>
    <scope>NUCLEOTIDE SEQUENCE [LARGE SCALE GENOMIC DNA]</scope>
</reference>
<name>A0A1G2KLN7_9BACT</name>
<accession>A0A1G2KLN7</accession>